<dbReference type="CDD" id="cd03112">
    <property type="entry name" value="CobW-like"/>
    <property type="match status" value="1"/>
</dbReference>
<evidence type="ECO:0000313" key="9">
    <source>
        <dbReference type="Proteomes" id="UP000199548"/>
    </source>
</evidence>
<dbReference type="GO" id="GO:0005737">
    <property type="term" value="C:cytoplasm"/>
    <property type="evidence" value="ECO:0007669"/>
    <property type="project" value="TreeGrafter"/>
</dbReference>
<dbReference type="Gene3D" id="3.30.1220.10">
    <property type="entry name" value="CobW-like, C-terminal domain"/>
    <property type="match status" value="1"/>
</dbReference>
<organism evidence="8 9">
    <name type="scientific">Paraburkholderia megapolitana</name>
    <dbReference type="NCBI Taxonomy" id="420953"/>
    <lineage>
        <taxon>Bacteria</taxon>
        <taxon>Pseudomonadati</taxon>
        <taxon>Pseudomonadota</taxon>
        <taxon>Betaproteobacteria</taxon>
        <taxon>Burkholderiales</taxon>
        <taxon>Burkholderiaceae</taxon>
        <taxon>Paraburkholderia</taxon>
    </lineage>
</organism>
<gene>
    <name evidence="8" type="ORF">SAMN05192543_1011094</name>
</gene>
<dbReference type="GO" id="GO:0000166">
    <property type="term" value="F:nucleotide binding"/>
    <property type="evidence" value="ECO:0007669"/>
    <property type="project" value="UniProtKB-KW"/>
</dbReference>
<dbReference type="GO" id="GO:0016787">
    <property type="term" value="F:hydrolase activity"/>
    <property type="evidence" value="ECO:0007669"/>
    <property type="project" value="UniProtKB-KW"/>
</dbReference>
<evidence type="ECO:0000259" key="7">
    <source>
        <dbReference type="SMART" id="SM00833"/>
    </source>
</evidence>
<dbReference type="SUPFAM" id="SSF52540">
    <property type="entry name" value="P-loop containing nucleoside triphosphate hydrolases"/>
    <property type="match status" value="1"/>
</dbReference>
<evidence type="ECO:0000256" key="2">
    <source>
        <dbReference type="ARBA" id="ARBA00022801"/>
    </source>
</evidence>
<keyword evidence="2" id="KW-0378">Hydrolase</keyword>
<accession>A0A1I3ETU5</accession>
<name>A0A1I3ETU5_9BURK</name>
<dbReference type="EMBL" id="FOQU01000001">
    <property type="protein sequence ID" value="SFI02425.1"/>
    <property type="molecule type" value="Genomic_DNA"/>
</dbReference>
<dbReference type="InterPro" id="IPR003495">
    <property type="entry name" value="CobW/HypB/UreG_nucleotide-bd"/>
</dbReference>
<comment type="function">
    <text evidence="5">Zinc chaperone that directly transfers zinc cofactor to target proteins, thereby activating them. Zinc is transferred from the CXCC motif in the GTPase domain to the zinc binding site in target proteins in a process requiring GTP hydrolysis.</text>
</comment>
<evidence type="ECO:0000256" key="1">
    <source>
        <dbReference type="ARBA" id="ARBA00022741"/>
    </source>
</evidence>
<evidence type="ECO:0000256" key="4">
    <source>
        <dbReference type="ARBA" id="ARBA00034320"/>
    </source>
</evidence>
<dbReference type="RefSeq" id="WP_091008461.1">
    <property type="nucleotide sequence ID" value="NZ_CP041743.1"/>
</dbReference>
<evidence type="ECO:0000256" key="5">
    <source>
        <dbReference type="ARBA" id="ARBA00045658"/>
    </source>
</evidence>
<keyword evidence="9" id="KW-1185">Reference proteome</keyword>
<dbReference type="InterPro" id="IPR011629">
    <property type="entry name" value="CobW-like_C"/>
</dbReference>
<dbReference type="Proteomes" id="UP000199548">
    <property type="component" value="Unassembled WGS sequence"/>
</dbReference>
<feature type="domain" description="CobW C-terminal" evidence="7">
    <location>
        <begin position="244"/>
        <end position="338"/>
    </location>
</feature>
<dbReference type="SUPFAM" id="SSF90002">
    <property type="entry name" value="Hypothetical protein YjiA, C-terminal domain"/>
    <property type="match status" value="1"/>
</dbReference>
<comment type="catalytic activity">
    <reaction evidence="6">
        <text>GTP + H2O = GDP + phosphate + H(+)</text>
        <dbReference type="Rhea" id="RHEA:19669"/>
        <dbReference type="ChEBI" id="CHEBI:15377"/>
        <dbReference type="ChEBI" id="CHEBI:15378"/>
        <dbReference type="ChEBI" id="CHEBI:37565"/>
        <dbReference type="ChEBI" id="CHEBI:43474"/>
        <dbReference type="ChEBI" id="CHEBI:58189"/>
    </reaction>
    <physiologicalReaction direction="left-to-right" evidence="6">
        <dbReference type="Rhea" id="RHEA:19670"/>
    </physiologicalReaction>
</comment>
<proteinExistence type="inferred from homology"/>
<evidence type="ECO:0000256" key="3">
    <source>
        <dbReference type="ARBA" id="ARBA00023186"/>
    </source>
</evidence>
<dbReference type="OrthoDB" id="9808822at2"/>
<evidence type="ECO:0000313" key="8">
    <source>
        <dbReference type="EMBL" id="SFI02425.1"/>
    </source>
</evidence>
<dbReference type="InterPro" id="IPR027417">
    <property type="entry name" value="P-loop_NTPase"/>
</dbReference>
<dbReference type="PANTHER" id="PTHR13748:SF62">
    <property type="entry name" value="COBW DOMAIN-CONTAINING PROTEIN"/>
    <property type="match status" value="1"/>
</dbReference>
<dbReference type="Pfam" id="PF07683">
    <property type="entry name" value="CobW_C"/>
    <property type="match status" value="1"/>
</dbReference>
<keyword evidence="1" id="KW-0547">Nucleotide-binding</keyword>
<dbReference type="SMART" id="SM00833">
    <property type="entry name" value="CobW_C"/>
    <property type="match status" value="1"/>
</dbReference>
<dbReference type="Gene3D" id="3.40.50.300">
    <property type="entry name" value="P-loop containing nucleotide triphosphate hydrolases"/>
    <property type="match status" value="1"/>
</dbReference>
<dbReference type="STRING" id="420953.SAMN05192543_1011094"/>
<dbReference type="InterPro" id="IPR051316">
    <property type="entry name" value="Zinc-reg_GTPase_activator"/>
</dbReference>
<comment type="similarity">
    <text evidence="4">Belongs to the SIMIBI class G3E GTPase family. ZNG1 subfamily.</text>
</comment>
<dbReference type="PANTHER" id="PTHR13748">
    <property type="entry name" value="COBW-RELATED"/>
    <property type="match status" value="1"/>
</dbReference>
<dbReference type="InterPro" id="IPR036627">
    <property type="entry name" value="CobW-likC_sf"/>
</dbReference>
<dbReference type="AlphaFoldDB" id="A0A1I3ETU5"/>
<keyword evidence="3" id="KW-0143">Chaperone</keyword>
<protein>
    <submittedName>
        <fullName evidence="8">GTPase, G3E family</fullName>
    </submittedName>
</protein>
<dbReference type="Pfam" id="PF02492">
    <property type="entry name" value="cobW"/>
    <property type="match status" value="1"/>
</dbReference>
<evidence type="ECO:0000256" key="6">
    <source>
        <dbReference type="ARBA" id="ARBA00049117"/>
    </source>
</evidence>
<reference evidence="8 9" key="1">
    <citation type="submission" date="2016-10" db="EMBL/GenBank/DDBJ databases">
        <authorList>
            <person name="de Groot N.N."/>
        </authorList>
    </citation>
    <scope>NUCLEOTIDE SEQUENCE [LARGE SCALE GENOMIC DNA]</scope>
    <source>
        <strain evidence="8 9">LMG 23650</strain>
    </source>
</reference>
<sequence>MTQATHDAAVPVTLLTGFLGSGKTTLLNRLLPQPALGRCAVVVNELGAIGLDHLLVGANRDDTVALMANGCLCCGVRDSLASTVADLLERRARGEIPAFERLLIETTGLARPGPVISLLLGDEALSERVRLDGIVATVDAKHGAAQLAKHEESREQVAVADRLLLTKADLVDAGTLAALEIALAALNPGAPRIAVRNGEIDAAQLLDILTPRALRPWLRTEAAPRKLMRGAATPRAIHTAHPDIASFCLSYAQPLPMQALESALTVLLGYHGERILRMKGIGNFIGETRPVVLHGVQQWLHEPLQLDRWPDDDRRTRLVFIVQNLDASIVEATIAHFLREAGMECVATVD</sequence>